<dbReference type="GO" id="GO:0010314">
    <property type="term" value="F:phosphatidylinositol-5-phosphate binding"/>
    <property type="evidence" value="ECO:0007669"/>
    <property type="project" value="TreeGrafter"/>
</dbReference>
<dbReference type="AlphaFoldDB" id="A0A673GNA4"/>
<dbReference type="PANTHER" id="PTHR46607:SF1">
    <property type="entry name" value="SEC14 DOMAIN AND SPECTRIN REPEAT-CONTAINING PROTEIN 1"/>
    <property type="match status" value="1"/>
</dbReference>
<dbReference type="InterPro" id="IPR001251">
    <property type="entry name" value="CRAL-TRIO_dom"/>
</dbReference>
<dbReference type="Proteomes" id="UP000472270">
    <property type="component" value="Unassembled WGS sequence"/>
</dbReference>
<evidence type="ECO:0000259" key="1">
    <source>
        <dbReference type="PROSITE" id="PS50191"/>
    </source>
</evidence>
<feature type="domain" description="CRAL-TRIO" evidence="1">
    <location>
        <begin position="1"/>
        <end position="153"/>
    </location>
</feature>
<dbReference type="GO" id="GO:0070273">
    <property type="term" value="F:phosphatidylinositol-4-phosphate binding"/>
    <property type="evidence" value="ECO:0007669"/>
    <property type="project" value="TreeGrafter"/>
</dbReference>
<dbReference type="PROSITE" id="PS50191">
    <property type="entry name" value="CRAL_TRIO"/>
    <property type="match status" value="1"/>
</dbReference>
<gene>
    <name evidence="2" type="primary">sestd1</name>
</gene>
<sequence length="387" mass="44285">MEATKILPVLKKKLAFLSGGKDRRSGLILTIPLCTEQTSMEELSATLDYLLGIPSEKCKARGFTVIVDGRKSQWNIVKTVVLMLQNVIPAEVSLVCVVKPDEFWDKKVTHFCFWKEKDRLGFEVILVSANKLTRYIEPCQLTDEFGGSLVYDHLDWLNKRLVFEKFTKESTSLLDELTGINENEKGSQAEKDRYFVSLSPGHELLSELQQRRFNGSEGGGGGTAWSPMDDELLAQPQVMKLLDSLREQYTKYQEVCRQRSKRSQLEEIQTKVMQVVNWLEGPGTEQLRTQWGIGDSIRASQALQQKHEEIESQHSEWFAVYVELNQQIAALLSAGDEEDLMELKGLQQQLSDVCYRQASQLEFRQNVLQSAHEFHMTAQDVRFNTIR</sequence>
<dbReference type="GO" id="GO:0005546">
    <property type="term" value="F:phosphatidylinositol-4,5-bisphosphate binding"/>
    <property type="evidence" value="ECO:0007669"/>
    <property type="project" value="TreeGrafter"/>
</dbReference>
<dbReference type="PANTHER" id="PTHR46607">
    <property type="entry name" value="SEC14 DOMAIN AND SPECTRIN REPEAT-CONTAINING PROTEIN 1"/>
    <property type="match status" value="1"/>
</dbReference>
<dbReference type="Ensembl" id="ENSSRHT00000015337.1">
    <property type="protein sequence ID" value="ENSSRHP00000014840.1"/>
    <property type="gene ID" value="ENSSRHG00000007693.1"/>
</dbReference>
<dbReference type="GO" id="GO:0080025">
    <property type="term" value="F:phosphatidylinositol-3,5-bisphosphate binding"/>
    <property type="evidence" value="ECO:0007669"/>
    <property type="project" value="TreeGrafter"/>
</dbReference>
<accession>A0A673GNA4</accession>
<reference evidence="2" key="2">
    <citation type="submission" date="2025-09" db="UniProtKB">
        <authorList>
            <consortium name="Ensembl"/>
        </authorList>
    </citation>
    <scope>IDENTIFICATION</scope>
</reference>
<protein>
    <recommendedName>
        <fullName evidence="1">CRAL-TRIO domain-containing protein</fullName>
    </recommendedName>
</protein>
<reference evidence="2" key="1">
    <citation type="submission" date="2025-08" db="UniProtKB">
        <authorList>
            <consortium name="Ensembl"/>
        </authorList>
    </citation>
    <scope>IDENTIFICATION</scope>
</reference>
<organism evidence="2 3">
    <name type="scientific">Sinocyclocheilus rhinocerous</name>
    <dbReference type="NCBI Taxonomy" id="307959"/>
    <lineage>
        <taxon>Eukaryota</taxon>
        <taxon>Metazoa</taxon>
        <taxon>Chordata</taxon>
        <taxon>Craniata</taxon>
        <taxon>Vertebrata</taxon>
        <taxon>Euteleostomi</taxon>
        <taxon>Actinopterygii</taxon>
        <taxon>Neopterygii</taxon>
        <taxon>Teleostei</taxon>
        <taxon>Ostariophysi</taxon>
        <taxon>Cypriniformes</taxon>
        <taxon>Cyprinidae</taxon>
        <taxon>Cyprininae</taxon>
        <taxon>Sinocyclocheilus</taxon>
    </lineage>
</organism>
<dbReference type="Gene3D" id="1.20.58.60">
    <property type="match status" value="1"/>
</dbReference>
<keyword evidence="3" id="KW-1185">Reference proteome</keyword>
<evidence type="ECO:0000313" key="3">
    <source>
        <dbReference type="Proteomes" id="UP000472270"/>
    </source>
</evidence>
<dbReference type="Pfam" id="PF13716">
    <property type="entry name" value="CRAL_TRIO_2"/>
    <property type="match status" value="1"/>
</dbReference>
<evidence type="ECO:0000313" key="2">
    <source>
        <dbReference type="Ensembl" id="ENSSRHP00000014840.1"/>
    </source>
</evidence>
<dbReference type="GO" id="GO:0032266">
    <property type="term" value="F:phosphatidylinositol-3-phosphate binding"/>
    <property type="evidence" value="ECO:0007669"/>
    <property type="project" value="TreeGrafter"/>
</dbReference>
<proteinExistence type="predicted"/>
<dbReference type="GO" id="GO:0043325">
    <property type="term" value="F:phosphatidylinositol-3,4-bisphosphate binding"/>
    <property type="evidence" value="ECO:0007669"/>
    <property type="project" value="TreeGrafter"/>
</dbReference>
<dbReference type="SUPFAM" id="SSF46966">
    <property type="entry name" value="Spectrin repeat"/>
    <property type="match status" value="1"/>
</dbReference>
<name>A0A673GNA4_9TELE</name>